<dbReference type="AlphaFoldDB" id="D0WER2"/>
<keyword evidence="9" id="KW-1185">Reference proteome</keyword>
<keyword evidence="2" id="KW-1003">Cell membrane</keyword>
<organism evidence="8 9">
    <name type="scientific">Slackia exigua (strain ATCC 700122 / DSM 15923 / CIP 105133 / JCM 11022 / KCTC 5966 / S-7)</name>
    <dbReference type="NCBI Taxonomy" id="649764"/>
    <lineage>
        <taxon>Bacteria</taxon>
        <taxon>Bacillati</taxon>
        <taxon>Actinomycetota</taxon>
        <taxon>Coriobacteriia</taxon>
        <taxon>Eggerthellales</taxon>
        <taxon>Eggerthellaceae</taxon>
        <taxon>Slackia</taxon>
    </lineage>
</organism>
<evidence type="ECO:0000256" key="4">
    <source>
        <dbReference type="ARBA" id="ARBA00022989"/>
    </source>
</evidence>
<feature type="transmembrane region" description="Helical" evidence="6">
    <location>
        <begin position="250"/>
        <end position="271"/>
    </location>
</feature>
<feature type="transmembrane region" description="Helical" evidence="6">
    <location>
        <begin position="642"/>
        <end position="667"/>
    </location>
</feature>
<proteinExistence type="predicted"/>
<comment type="caution">
    <text evidence="8">The sequence shown here is derived from an EMBL/GenBank/DDBJ whole genome shotgun (WGS) entry which is preliminary data.</text>
</comment>
<feature type="transmembrane region" description="Helical" evidence="6">
    <location>
        <begin position="292"/>
        <end position="315"/>
    </location>
</feature>
<keyword evidence="4 6" id="KW-1133">Transmembrane helix</keyword>
<evidence type="ECO:0000313" key="8">
    <source>
        <dbReference type="EMBL" id="EEZ62200.1"/>
    </source>
</evidence>
<dbReference type="OrthoDB" id="2365435at2"/>
<dbReference type="GO" id="GO:0005886">
    <property type="term" value="C:plasma membrane"/>
    <property type="evidence" value="ECO:0007669"/>
    <property type="project" value="UniProtKB-SubCell"/>
</dbReference>
<evidence type="ECO:0000259" key="7">
    <source>
        <dbReference type="Pfam" id="PF03176"/>
    </source>
</evidence>
<evidence type="ECO:0000256" key="3">
    <source>
        <dbReference type="ARBA" id="ARBA00022692"/>
    </source>
</evidence>
<dbReference type="Proteomes" id="UP000006001">
    <property type="component" value="Unassembled WGS sequence"/>
</dbReference>
<dbReference type="HOGENOM" id="CLU_007352_0_0_11"/>
<evidence type="ECO:0000256" key="2">
    <source>
        <dbReference type="ARBA" id="ARBA00022475"/>
    </source>
</evidence>
<evidence type="ECO:0000313" key="9">
    <source>
        <dbReference type="Proteomes" id="UP000006001"/>
    </source>
</evidence>
<feature type="domain" description="Membrane transport protein MMPL" evidence="7">
    <location>
        <begin position="490"/>
        <end position="701"/>
    </location>
</feature>
<accession>D0WER2</accession>
<gene>
    <name evidence="8" type="ORF">HMPREF0762_00292</name>
</gene>
<feature type="transmembrane region" description="Helical" evidence="6">
    <location>
        <begin position="31"/>
        <end position="51"/>
    </location>
</feature>
<feature type="transmembrane region" description="Helical" evidence="6">
    <location>
        <begin position="548"/>
        <end position="567"/>
    </location>
</feature>
<feature type="transmembrane region" description="Helical" evidence="6">
    <location>
        <begin position="321"/>
        <end position="347"/>
    </location>
</feature>
<comment type="subcellular location">
    <subcellularLocation>
        <location evidence="1">Cell membrane</location>
        <topology evidence="1">Multi-pass membrane protein</topology>
    </subcellularLocation>
</comment>
<dbReference type="SUPFAM" id="SSF82866">
    <property type="entry name" value="Multidrug efflux transporter AcrB transmembrane domain"/>
    <property type="match status" value="2"/>
</dbReference>
<feature type="transmembrane region" description="Helical" evidence="6">
    <location>
        <begin position="600"/>
        <end position="621"/>
    </location>
</feature>
<feature type="transmembrane region" description="Helical" evidence="6">
    <location>
        <begin position="574"/>
        <end position="594"/>
    </location>
</feature>
<dbReference type="InterPro" id="IPR050545">
    <property type="entry name" value="Mycobact_MmpL"/>
</dbReference>
<dbReference type="STRING" id="649764.HMPREF0762_00292"/>
<dbReference type="PANTHER" id="PTHR33406">
    <property type="entry name" value="MEMBRANE PROTEIN MJ1562-RELATED"/>
    <property type="match status" value="1"/>
</dbReference>
<feature type="domain" description="Membrane transport protein MMPL" evidence="7">
    <location>
        <begin position="97"/>
        <end position="347"/>
    </location>
</feature>
<sequence>MRRDTKEALCQGKNAICEAYMHTFGHAVVKLRIPILIVSVLLLIPSIFGYMSTRINYDMLDYLPSDMDTVTGQNILKDDFGKGAFSLIVTEGMDDAAVGDLTDEIKGVDHVADALSYGAVYNPNIPDELVPEDLIKDFKDGDAQMIAVFFDSGTSSDDTMNAVEEIRGLADDQVYVSGMTAFVNDLKNIAEREEAKYVILAVAVSLVVLLLLVDSFFAPVLFLVSIGMAILYNLGSNILFGEISYITKALAAILQLAVTMDYSIFLWNSYMEKRETYPDDRAYAMGEAIGDTLTAIFSSAMTACAGFLAMCFMSYTLGTDLGIVMAKGCVLGLIASITVLPSLLLAFDKPLMATHHRSLIPKADRLAAFVTKRFGVFVAVFLLMLAPALYGFINKPMYYDFTNILTGSDSSLSEEDTPFHTADQKVKEHFDVSTTEMILAKSDLPHAEAKEMLDRIGEVDGVVYALGYDSLVGGQLPDQMVPGDLKDALKNGGYQLMLVNSEYQPSTDEVNAQIDAINDIIKEYDPDAMLIGEAPATKDLIEVTNHDFLVVDAVAIVAILGILFVVFRSATLPFLLVLVIEFAVMLNLGIPFFTGTEMNFIAPVTISTIQLGSTVNYAILLTTRYRKERAGGRAKVDAIETALARSFPAVVTSGLTFFGATIAVAIYSNIGMISQLTGLMARGAFISTLSVLVILPAAFMICDKAIVKTSKGFSASPRKLKEA</sequence>
<feature type="transmembrane region" description="Helical" evidence="6">
    <location>
        <begin position="197"/>
        <end position="230"/>
    </location>
</feature>
<dbReference type="Pfam" id="PF03176">
    <property type="entry name" value="MMPL"/>
    <property type="match status" value="2"/>
</dbReference>
<evidence type="ECO:0000256" key="6">
    <source>
        <dbReference type="SAM" id="Phobius"/>
    </source>
</evidence>
<feature type="transmembrane region" description="Helical" evidence="6">
    <location>
        <begin position="679"/>
        <end position="701"/>
    </location>
</feature>
<dbReference type="EMBL" id="ACUX02000004">
    <property type="protein sequence ID" value="EEZ62200.1"/>
    <property type="molecule type" value="Genomic_DNA"/>
</dbReference>
<keyword evidence="3 6" id="KW-0812">Transmembrane</keyword>
<dbReference type="InterPro" id="IPR004869">
    <property type="entry name" value="MMPL_dom"/>
</dbReference>
<dbReference type="eggNOG" id="COG1033">
    <property type="taxonomic scope" value="Bacteria"/>
</dbReference>
<evidence type="ECO:0000256" key="1">
    <source>
        <dbReference type="ARBA" id="ARBA00004651"/>
    </source>
</evidence>
<dbReference type="PANTHER" id="PTHR33406:SF13">
    <property type="entry name" value="MEMBRANE PROTEIN YDFJ"/>
    <property type="match status" value="1"/>
</dbReference>
<evidence type="ECO:0000256" key="5">
    <source>
        <dbReference type="ARBA" id="ARBA00023136"/>
    </source>
</evidence>
<feature type="transmembrane region" description="Helical" evidence="6">
    <location>
        <begin position="374"/>
        <end position="393"/>
    </location>
</feature>
<name>D0WER2_SLAES</name>
<protein>
    <submittedName>
        <fullName evidence="8">MMPL family protein</fullName>
    </submittedName>
</protein>
<keyword evidence="5 6" id="KW-0472">Membrane</keyword>
<dbReference type="Gene3D" id="1.20.1640.10">
    <property type="entry name" value="Multidrug efflux transporter AcrB transmembrane domain"/>
    <property type="match status" value="2"/>
</dbReference>
<reference evidence="8" key="1">
    <citation type="submission" date="2009-10" db="EMBL/GenBank/DDBJ databases">
        <authorList>
            <person name="Weinstock G."/>
            <person name="Sodergren E."/>
            <person name="Clifton S."/>
            <person name="Fulton L."/>
            <person name="Fulton B."/>
            <person name="Courtney L."/>
            <person name="Fronick C."/>
            <person name="Harrison M."/>
            <person name="Strong C."/>
            <person name="Farmer C."/>
            <person name="Delahaunty K."/>
            <person name="Markovic C."/>
            <person name="Hall O."/>
            <person name="Minx P."/>
            <person name="Tomlinson C."/>
            <person name="Mitreva M."/>
            <person name="Nelson J."/>
            <person name="Hou S."/>
            <person name="Wollam A."/>
            <person name="Pepin K.H."/>
            <person name="Johnson M."/>
            <person name="Bhonagiri V."/>
            <person name="Nash W.E."/>
            <person name="Warren W."/>
            <person name="Chinwalla A."/>
            <person name="Mardis E.R."/>
            <person name="Wilson R.K."/>
        </authorList>
    </citation>
    <scope>NUCLEOTIDE SEQUENCE [LARGE SCALE GENOMIC DNA]</scope>
    <source>
        <strain evidence="8">ATCC 700122</strain>
    </source>
</reference>